<dbReference type="EMBL" id="QXHD01000004">
    <property type="protein sequence ID" value="NEZ59079.1"/>
    <property type="molecule type" value="Genomic_DNA"/>
</dbReference>
<keyword evidence="2" id="KW-1185">Reference proteome</keyword>
<sequence>MLEFKGFHPKDISNEIALTLTNSGVHYHNLNNGAFQFIPYTEIAGFSGWRPGYGSLHIYSSNPNLMIHLNFAAEVAEQALSQIQSFLQEKMVTV</sequence>
<gene>
    <name evidence="1" type="ORF">DXZ20_26235</name>
</gene>
<proteinExistence type="predicted"/>
<dbReference type="RefSeq" id="WP_163665178.1">
    <property type="nucleotide sequence ID" value="NZ_QXHD01000004.1"/>
</dbReference>
<dbReference type="AlphaFoldDB" id="A0A6M0RSJ1"/>
<name>A0A6M0RSJ1_9CYAN</name>
<dbReference type="Proteomes" id="UP000481033">
    <property type="component" value="Unassembled WGS sequence"/>
</dbReference>
<organism evidence="1 2">
    <name type="scientific">Adonisia turfae CCMR0081</name>
    <dbReference type="NCBI Taxonomy" id="2292702"/>
    <lineage>
        <taxon>Bacteria</taxon>
        <taxon>Bacillati</taxon>
        <taxon>Cyanobacteriota</taxon>
        <taxon>Adonisia</taxon>
        <taxon>Adonisia turfae</taxon>
    </lineage>
</organism>
<comment type="caution">
    <text evidence="1">The sequence shown here is derived from an EMBL/GenBank/DDBJ whole genome shotgun (WGS) entry which is preliminary data.</text>
</comment>
<protein>
    <submittedName>
        <fullName evidence="1">Uncharacterized protein</fullName>
    </submittedName>
</protein>
<evidence type="ECO:0000313" key="2">
    <source>
        <dbReference type="Proteomes" id="UP000481033"/>
    </source>
</evidence>
<evidence type="ECO:0000313" key="1">
    <source>
        <dbReference type="EMBL" id="NEZ59079.1"/>
    </source>
</evidence>
<reference evidence="1 2" key="1">
    <citation type="journal article" date="2020" name="Microb. Ecol.">
        <title>Ecogenomics of the Marine Benthic Filamentous Cyanobacterium Adonisia.</title>
        <authorList>
            <person name="Walter J.M."/>
            <person name="Coutinho F.H."/>
            <person name="Leomil L."/>
            <person name="Hargreaves P.I."/>
            <person name="Campeao M.E."/>
            <person name="Vieira V.V."/>
            <person name="Silva B.S."/>
            <person name="Fistarol G.O."/>
            <person name="Salomon P.S."/>
            <person name="Sawabe T."/>
            <person name="Mino S."/>
            <person name="Hosokawa M."/>
            <person name="Miyashita H."/>
            <person name="Maruyama F."/>
            <person name="van Verk M.C."/>
            <person name="Dutilh B.E."/>
            <person name="Thompson C.C."/>
            <person name="Thompson F.L."/>
        </authorList>
    </citation>
    <scope>NUCLEOTIDE SEQUENCE [LARGE SCALE GENOMIC DNA]</scope>
    <source>
        <strain evidence="1 2">CCMR0081</strain>
    </source>
</reference>
<accession>A0A6M0RSJ1</accession>